<name>A0A381RHW9_9ZZZZ</name>
<reference evidence="3" key="1">
    <citation type="submission" date="2018-05" db="EMBL/GenBank/DDBJ databases">
        <authorList>
            <person name="Lanie J.A."/>
            <person name="Ng W.-L."/>
            <person name="Kazmierczak K.M."/>
            <person name="Andrzejewski T.M."/>
            <person name="Davidsen T.M."/>
            <person name="Wayne K.J."/>
            <person name="Tettelin H."/>
            <person name="Glass J.I."/>
            <person name="Rusch D."/>
            <person name="Podicherti R."/>
            <person name="Tsui H.-C.T."/>
            <person name="Winkler M.E."/>
        </authorList>
    </citation>
    <scope>NUCLEOTIDE SEQUENCE</scope>
</reference>
<dbReference type="EMBL" id="UINC01001973">
    <property type="protein sequence ID" value="SUZ91416.1"/>
    <property type="molecule type" value="Genomic_DNA"/>
</dbReference>
<proteinExistence type="predicted"/>
<feature type="transmembrane region" description="Helical" evidence="2">
    <location>
        <begin position="31"/>
        <end position="50"/>
    </location>
</feature>
<evidence type="ECO:0008006" key="4">
    <source>
        <dbReference type="Google" id="ProtNLM"/>
    </source>
</evidence>
<protein>
    <recommendedName>
        <fullName evidence="4">YrhK domain-containing protein</fullName>
    </recommendedName>
</protein>
<evidence type="ECO:0000256" key="1">
    <source>
        <dbReference type="SAM" id="MobiDB-lite"/>
    </source>
</evidence>
<keyword evidence="2" id="KW-0812">Transmembrane</keyword>
<feature type="region of interest" description="Disordered" evidence="1">
    <location>
        <begin position="1"/>
        <end position="21"/>
    </location>
</feature>
<feature type="region of interest" description="Disordered" evidence="1">
    <location>
        <begin position="83"/>
        <end position="104"/>
    </location>
</feature>
<accession>A0A381RHW9</accession>
<keyword evidence="2" id="KW-1133">Transmembrane helix</keyword>
<evidence type="ECO:0000256" key="2">
    <source>
        <dbReference type="SAM" id="Phobius"/>
    </source>
</evidence>
<evidence type="ECO:0000313" key="3">
    <source>
        <dbReference type="EMBL" id="SUZ91416.1"/>
    </source>
</evidence>
<organism evidence="3">
    <name type="scientific">marine metagenome</name>
    <dbReference type="NCBI Taxonomy" id="408172"/>
    <lineage>
        <taxon>unclassified sequences</taxon>
        <taxon>metagenomes</taxon>
        <taxon>ecological metagenomes</taxon>
    </lineage>
</organism>
<sequence>MDEEEPIRFGAEFGPKRTERSSGVSLSTFKTLVWVSNLGGLVLFVIGLELMVVQQSFWLGLACIVAGVVVALFPSNYEIVGMEDLEEHTEDHPSESPMNPEEQQ</sequence>
<dbReference type="AlphaFoldDB" id="A0A381RHW9"/>
<feature type="transmembrane region" description="Helical" evidence="2">
    <location>
        <begin position="57"/>
        <end position="77"/>
    </location>
</feature>
<gene>
    <name evidence="3" type="ORF">METZ01_LOCUS44270</name>
</gene>
<keyword evidence="2" id="KW-0472">Membrane</keyword>